<protein>
    <submittedName>
        <fullName evidence="2">Uncharacterized protein</fullName>
    </submittedName>
</protein>
<dbReference type="EMBL" id="JAANBB010000653">
    <property type="protein sequence ID" value="KAF7537003.1"/>
    <property type="molecule type" value="Genomic_DNA"/>
</dbReference>
<evidence type="ECO:0000313" key="2">
    <source>
        <dbReference type="EMBL" id="KAF7537003.1"/>
    </source>
</evidence>
<feature type="region of interest" description="Disordered" evidence="1">
    <location>
        <begin position="1"/>
        <end position="24"/>
    </location>
</feature>
<accession>A0A9P5GUJ9</accession>
<gene>
    <name evidence="2" type="ORF">G7Z17_g12948</name>
</gene>
<evidence type="ECO:0000256" key="1">
    <source>
        <dbReference type="SAM" id="MobiDB-lite"/>
    </source>
</evidence>
<keyword evidence="3" id="KW-1185">Reference proteome</keyword>
<dbReference type="AlphaFoldDB" id="A0A9P5GUJ9"/>
<dbReference type="Proteomes" id="UP000722485">
    <property type="component" value="Unassembled WGS sequence"/>
</dbReference>
<name>A0A9P5GUJ9_9HYPO</name>
<reference evidence="2" key="1">
    <citation type="submission" date="2020-03" db="EMBL/GenBank/DDBJ databases">
        <title>Draft Genome Sequence of Cylindrodendrum hubeiense.</title>
        <authorList>
            <person name="Buettner E."/>
            <person name="Kellner H."/>
        </authorList>
    </citation>
    <scope>NUCLEOTIDE SEQUENCE</scope>
    <source>
        <strain evidence="2">IHI 201604</strain>
    </source>
</reference>
<comment type="caution">
    <text evidence="2">The sequence shown here is derived from an EMBL/GenBank/DDBJ whole genome shotgun (WGS) entry which is preliminary data.</text>
</comment>
<feature type="compositionally biased region" description="Basic residues" evidence="1">
    <location>
        <begin position="1"/>
        <end position="10"/>
    </location>
</feature>
<proteinExistence type="predicted"/>
<evidence type="ECO:0000313" key="3">
    <source>
        <dbReference type="Proteomes" id="UP000722485"/>
    </source>
</evidence>
<organism evidence="2 3">
    <name type="scientific">Cylindrodendrum hubeiense</name>
    <dbReference type="NCBI Taxonomy" id="595255"/>
    <lineage>
        <taxon>Eukaryota</taxon>
        <taxon>Fungi</taxon>
        <taxon>Dikarya</taxon>
        <taxon>Ascomycota</taxon>
        <taxon>Pezizomycotina</taxon>
        <taxon>Sordariomycetes</taxon>
        <taxon>Hypocreomycetidae</taxon>
        <taxon>Hypocreales</taxon>
        <taxon>Nectriaceae</taxon>
        <taxon>Cylindrodendrum</taxon>
    </lineage>
</organism>
<sequence length="107" mass="12414">MGDKPRRRRLSSSPAQPPDELSRASRIRLHTESFFVMPPLSAHEFYPRQYSRNVRSYEDATQPPLVPLNIPTRHLMRLAPLFDHVHIPSLPALDQRQDVRKAELTHA</sequence>